<evidence type="ECO:0000256" key="1">
    <source>
        <dbReference type="SAM" id="Phobius"/>
    </source>
</evidence>
<dbReference type="AlphaFoldDB" id="A0A830CH90"/>
<gene>
    <name evidence="2" type="ORF">PHJA_001716600</name>
</gene>
<feature type="transmembrane region" description="Helical" evidence="1">
    <location>
        <begin position="394"/>
        <end position="416"/>
    </location>
</feature>
<dbReference type="Proteomes" id="UP000653305">
    <property type="component" value="Unassembled WGS sequence"/>
</dbReference>
<evidence type="ECO:0000313" key="3">
    <source>
        <dbReference type="Proteomes" id="UP000653305"/>
    </source>
</evidence>
<protein>
    <submittedName>
        <fullName evidence="2">Upf0481 protein at3g47200</fullName>
    </submittedName>
</protein>
<keyword evidence="1" id="KW-0472">Membrane</keyword>
<organism evidence="2 3">
    <name type="scientific">Phtheirospermum japonicum</name>
    <dbReference type="NCBI Taxonomy" id="374723"/>
    <lineage>
        <taxon>Eukaryota</taxon>
        <taxon>Viridiplantae</taxon>
        <taxon>Streptophyta</taxon>
        <taxon>Embryophyta</taxon>
        <taxon>Tracheophyta</taxon>
        <taxon>Spermatophyta</taxon>
        <taxon>Magnoliopsida</taxon>
        <taxon>eudicotyledons</taxon>
        <taxon>Gunneridae</taxon>
        <taxon>Pentapetalae</taxon>
        <taxon>asterids</taxon>
        <taxon>lamiids</taxon>
        <taxon>Lamiales</taxon>
        <taxon>Orobanchaceae</taxon>
        <taxon>Orobanchaceae incertae sedis</taxon>
        <taxon>Phtheirospermum</taxon>
    </lineage>
</organism>
<proteinExistence type="predicted"/>
<sequence length="443" mass="52015">MSGERGDEDQLTLSIDLMLQNLLPRPENPSIHRVKDLLRSTNELAYDPRIVAIGPFHRDKEHLKHMELEKKLYLKLLLRSRSEPSVDRYVQKIKDLECRARKCYAEPIALESDKFVEMLLLDGIFIIEFLRKYDKVNDDAIFKFSHVVRHVLHDLVLIENQIPFFIIKEMLELTKAHDHEEIGKLIMPLVLPRAMPACASMQNVSADHLLALVHHVNCYSFHRIQSSRQRHNDRKMDNIHSAKELNETGIRFMKCEDENSSSWLDIEFKNKRIYVPVLEVSDVTESLFRNMIAYEYYLPRDDPKYVTDYIFLLHCLIHAPRDAQLLRQCGIINNWLGGDEMVYHLINQLGSNVLTSERFSYLDVFYDVNRHCERRWNRWIAILRRDYFDSPWKLISLVAGVVLLGVSIAQLVYAILSYRKLITRLLHQATIPTKAADFCIFPE</sequence>
<reference evidence="2" key="1">
    <citation type="submission" date="2020-07" db="EMBL/GenBank/DDBJ databases">
        <title>Ethylene signaling mediates host invasion by parasitic plants.</title>
        <authorList>
            <person name="Yoshida S."/>
        </authorList>
    </citation>
    <scope>NUCLEOTIDE SEQUENCE</scope>
    <source>
        <strain evidence="2">Okayama</strain>
    </source>
</reference>
<dbReference type="OrthoDB" id="880005at2759"/>
<keyword evidence="1" id="KW-1133">Transmembrane helix</keyword>
<accession>A0A830CH90</accession>
<keyword evidence="3" id="KW-1185">Reference proteome</keyword>
<name>A0A830CH90_9LAMI</name>
<comment type="caution">
    <text evidence="2">The sequence shown here is derived from an EMBL/GenBank/DDBJ whole genome shotgun (WGS) entry which is preliminary data.</text>
</comment>
<dbReference type="PANTHER" id="PTHR31170">
    <property type="entry name" value="BNAC04G53230D PROTEIN"/>
    <property type="match status" value="1"/>
</dbReference>
<dbReference type="PANTHER" id="PTHR31170:SF17">
    <property type="match status" value="1"/>
</dbReference>
<evidence type="ECO:0000313" key="2">
    <source>
        <dbReference type="EMBL" id="GFP95724.1"/>
    </source>
</evidence>
<dbReference type="Pfam" id="PF03140">
    <property type="entry name" value="DUF247"/>
    <property type="match status" value="1"/>
</dbReference>
<dbReference type="InterPro" id="IPR004158">
    <property type="entry name" value="DUF247_pln"/>
</dbReference>
<keyword evidence="1" id="KW-0812">Transmembrane</keyword>
<dbReference type="EMBL" id="BMAC01000404">
    <property type="protein sequence ID" value="GFP95724.1"/>
    <property type="molecule type" value="Genomic_DNA"/>
</dbReference>